<dbReference type="PANTHER" id="PTHR15938">
    <property type="entry name" value="TBP-1 INTERACTING PROTEIN"/>
    <property type="match status" value="1"/>
</dbReference>
<dbReference type="Pfam" id="PF07106">
    <property type="entry name" value="WHD_TBPIP"/>
    <property type="match status" value="1"/>
</dbReference>
<accession>A0A9P7Z4R6</accession>
<dbReference type="Gene3D" id="1.10.10.10">
    <property type="entry name" value="Winged helix-like DNA-binding domain superfamily/Winged helix DNA-binding domain"/>
    <property type="match status" value="1"/>
</dbReference>
<dbReference type="GO" id="GO:0003690">
    <property type="term" value="F:double-stranded DNA binding"/>
    <property type="evidence" value="ECO:0007669"/>
    <property type="project" value="TreeGrafter"/>
</dbReference>
<evidence type="ECO:0000259" key="7">
    <source>
        <dbReference type="Pfam" id="PF07106"/>
    </source>
</evidence>
<dbReference type="GO" id="GO:0120230">
    <property type="term" value="F:recombinase activator activity"/>
    <property type="evidence" value="ECO:0007669"/>
    <property type="project" value="TreeGrafter"/>
</dbReference>
<dbReference type="AlphaFoldDB" id="A0A9P7Z4R6"/>
<comment type="similarity">
    <text evidence="2">Belongs to the HOP2 family.</text>
</comment>
<dbReference type="GO" id="GO:0000709">
    <property type="term" value="P:meiotic joint molecule formation"/>
    <property type="evidence" value="ECO:0007669"/>
    <property type="project" value="TreeGrafter"/>
</dbReference>
<comment type="subcellular location">
    <subcellularLocation>
        <location evidence="1">Nucleus</location>
    </subcellularLocation>
</comment>
<dbReference type="EMBL" id="MU253877">
    <property type="protein sequence ID" value="KAG9244878.1"/>
    <property type="molecule type" value="Genomic_DNA"/>
</dbReference>
<organism evidence="8 9">
    <name type="scientific">Calycina marina</name>
    <dbReference type="NCBI Taxonomy" id="1763456"/>
    <lineage>
        <taxon>Eukaryota</taxon>
        <taxon>Fungi</taxon>
        <taxon>Dikarya</taxon>
        <taxon>Ascomycota</taxon>
        <taxon>Pezizomycotina</taxon>
        <taxon>Leotiomycetes</taxon>
        <taxon>Helotiales</taxon>
        <taxon>Pezizellaceae</taxon>
        <taxon>Calycina</taxon>
    </lineage>
</organism>
<evidence type="ECO:0000256" key="5">
    <source>
        <dbReference type="ARBA" id="ARBA00023254"/>
    </source>
</evidence>
<evidence type="ECO:0000313" key="8">
    <source>
        <dbReference type="EMBL" id="KAG9244878.1"/>
    </source>
</evidence>
<dbReference type="OrthoDB" id="272266at2759"/>
<keyword evidence="9" id="KW-1185">Reference proteome</keyword>
<proteinExistence type="inferred from homology"/>
<evidence type="ECO:0000313" key="9">
    <source>
        <dbReference type="Proteomes" id="UP000887226"/>
    </source>
</evidence>
<dbReference type="PANTHER" id="PTHR15938:SF0">
    <property type="entry name" value="HOMOLOGOUS-PAIRING PROTEIN 2 HOMOLOG"/>
    <property type="match status" value="1"/>
</dbReference>
<sequence length="280" mass="30248">MAKISKPSSKDSKDSTPAPPDLTVLKPKTEKSKVTKPKKEPAAKKEPATKKEPPVKKEGAAKKDDANGEVKVKPVTGEEAQRVILEYLVAQNRPYSAGDIHLNLHGKVTKTVADKVCKEMEANGQIMMKATNSDTTKKGTQFVFWAKQDPADIASPEELAAMEESITTLKADMPTLKTSAKLANSKLATLKSAPTTSELAASVQGLQSSIEDKTSRIAGYVNGGVKAVSKEEIAAMDKDFTYWTKRAAGRKKAFLNLMGTLSEGMSKEDIYEKAGIDMED</sequence>
<name>A0A9P7Z4R6_9HELO</name>
<dbReference type="GO" id="GO:0120231">
    <property type="term" value="C:DNA recombinase auxiliary factor complex"/>
    <property type="evidence" value="ECO:0007669"/>
    <property type="project" value="TreeGrafter"/>
</dbReference>
<dbReference type="InterPro" id="IPR036388">
    <property type="entry name" value="WH-like_DNA-bd_sf"/>
</dbReference>
<feature type="compositionally biased region" description="Basic and acidic residues" evidence="6">
    <location>
        <begin position="27"/>
        <end position="72"/>
    </location>
</feature>
<dbReference type="GO" id="GO:0010774">
    <property type="term" value="P:meiotic strand invasion involved in reciprocal meiotic recombination"/>
    <property type="evidence" value="ECO:0007669"/>
    <property type="project" value="TreeGrafter"/>
</dbReference>
<keyword evidence="3" id="KW-0233">DNA recombination</keyword>
<feature type="region of interest" description="Disordered" evidence="6">
    <location>
        <begin position="1"/>
        <end position="72"/>
    </location>
</feature>
<dbReference type="GO" id="GO:0000794">
    <property type="term" value="C:condensed nuclear chromosome"/>
    <property type="evidence" value="ECO:0007669"/>
    <property type="project" value="TreeGrafter"/>
</dbReference>
<feature type="domain" description="Homologous-pairing protein 2 winged helix" evidence="7">
    <location>
        <begin position="79"/>
        <end position="129"/>
    </location>
</feature>
<keyword evidence="5" id="KW-0469">Meiosis</keyword>
<evidence type="ECO:0000256" key="6">
    <source>
        <dbReference type="SAM" id="MobiDB-lite"/>
    </source>
</evidence>
<gene>
    <name evidence="8" type="ORF">BJ878DRAFT_541839</name>
</gene>
<dbReference type="GO" id="GO:0007129">
    <property type="term" value="P:homologous chromosome pairing at meiosis"/>
    <property type="evidence" value="ECO:0007669"/>
    <property type="project" value="TreeGrafter"/>
</dbReference>
<evidence type="ECO:0000256" key="3">
    <source>
        <dbReference type="ARBA" id="ARBA00023172"/>
    </source>
</evidence>
<evidence type="ECO:0000256" key="4">
    <source>
        <dbReference type="ARBA" id="ARBA00023242"/>
    </source>
</evidence>
<reference evidence="8" key="1">
    <citation type="journal article" date="2021" name="IMA Fungus">
        <title>Genomic characterization of three marine fungi, including Emericellopsis atlantica sp. nov. with signatures of a generalist lifestyle and marine biomass degradation.</title>
        <authorList>
            <person name="Hagestad O.C."/>
            <person name="Hou L."/>
            <person name="Andersen J.H."/>
            <person name="Hansen E.H."/>
            <person name="Altermark B."/>
            <person name="Li C."/>
            <person name="Kuhnert E."/>
            <person name="Cox R.J."/>
            <person name="Crous P.W."/>
            <person name="Spatafora J.W."/>
            <person name="Lail K."/>
            <person name="Amirebrahimi M."/>
            <person name="Lipzen A."/>
            <person name="Pangilinan J."/>
            <person name="Andreopoulos W."/>
            <person name="Hayes R.D."/>
            <person name="Ng V."/>
            <person name="Grigoriev I.V."/>
            <person name="Jackson S.A."/>
            <person name="Sutton T.D.S."/>
            <person name="Dobson A.D.W."/>
            <person name="Rama T."/>
        </authorList>
    </citation>
    <scope>NUCLEOTIDE SEQUENCE</scope>
    <source>
        <strain evidence="8">TRa3180A</strain>
    </source>
</reference>
<comment type="caution">
    <text evidence="8">The sequence shown here is derived from an EMBL/GenBank/DDBJ whole genome shotgun (WGS) entry which is preliminary data.</text>
</comment>
<dbReference type="Proteomes" id="UP000887226">
    <property type="component" value="Unassembled WGS sequence"/>
</dbReference>
<evidence type="ECO:0000256" key="2">
    <source>
        <dbReference type="ARBA" id="ARBA00007922"/>
    </source>
</evidence>
<dbReference type="InterPro" id="IPR010776">
    <property type="entry name" value="Hop2_WH_dom"/>
</dbReference>
<keyword evidence="4" id="KW-0539">Nucleus</keyword>
<evidence type="ECO:0000256" key="1">
    <source>
        <dbReference type="ARBA" id="ARBA00004123"/>
    </source>
</evidence>
<protein>
    <submittedName>
        <fullName evidence="8">Tat binding protein 1-interacting protein-domain-containing protein</fullName>
    </submittedName>
</protein>